<dbReference type="GO" id="GO:0016763">
    <property type="term" value="F:pentosyltransferase activity"/>
    <property type="evidence" value="ECO:0007669"/>
    <property type="project" value="UniProtKB-UniRule"/>
</dbReference>
<feature type="binding site" evidence="6">
    <location>
        <position position="192"/>
    </location>
    <ligand>
        <name>substrate</name>
    </ligand>
</feature>
<dbReference type="Gene3D" id="3.40.50.10630">
    <property type="entry name" value="Uracil-DNA glycosylase-like"/>
    <property type="match status" value="1"/>
</dbReference>
<feature type="active site" description="Nucleophile" evidence="6">
    <location>
        <position position="88"/>
    </location>
</feature>
<dbReference type="InterPro" id="IPR002616">
    <property type="entry name" value="tRNA_ribo_trans-like"/>
</dbReference>
<comment type="cofactor">
    <cofactor evidence="6">
        <name>Zn(2+)</name>
        <dbReference type="ChEBI" id="CHEBI:29105"/>
    </cofactor>
    <text evidence="6">Binds 1 zinc ion per subunit.</text>
</comment>
<comment type="caution">
    <text evidence="9">The sequence shown here is derived from an EMBL/GenBank/DDBJ whole genome shotgun (WGS) entry which is preliminary data.</text>
</comment>
<evidence type="ECO:0000256" key="4">
    <source>
        <dbReference type="ARBA" id="ARBA00022723"/>
    </source>
</evidence>
<gene>
    <name evidence="6" type="primary">tgtA</name>
    <name evidence="9" type="ORF">DRJ26_02710</name>
</gene>
<dbReference type="Proteomes" id="UP000269499">
    <property type="component" value="Unassembled WGS sequence"/>
</dbReference>
<dbReference type="Pfam" id="PF17884">
    <property type="entry name" value="DUF5591"/>
    <property type="match status" value="1"/>
</dbReference>
<comment type="similarity">
    <text evidence="6">Belongs to the archaeosine tRNA-ribosyltransferase family.</text>
</comment>
<evidence type="ECO:0000313" key="10">
    <source>
        <dbReference type="Proteomes" id="UP000269499"/>
    </source>
</evidence>
<keyword evidence="3 6" id="KW-0819">tRNA processing</keyword>
<dbReference type="AlphaFoldDB" id="A0A497F3S7"/>
<protein>
    <recommendedName>
        <fullName evidence="6">tRNA-guanine(15) transglycosylase</fullName>
        <ecNumber evidence="6">2.4.2.48</ecNumber>
    </recommendedName>
    <alternativeName>
        <fullName evidence="6">7-cyano-7-deazaguanine tRNA-ribosyltransferase</fullName>
    </alternativeName>
    <alternativeName>
        <fullName evidence="6">Archaeal tRNA-guanine transglycosylase</fullName>
    </alternativeName>
</protein>
<dbReference type="InterPro" id="IPR050076">
    <property type="entry name" value="ArchSynthase1/Queuine_TRR"/>
</dbReference>
<accession>A0A497F3S7</accession>
<dbReference type="Gene3D" id="3.20.20.105">
    <property type="entry name" value="Queuine tRNA-ribosyltransferase-like"/>
    <property type="match status" value="1"/>
</dbReference>
<feature type="binding site" evidence="6">
    <location>
        <position position="280"/>
    </location>
    <ligand>
        <name>Zn(2+)</name>
        <dbReference type="ChEBI" id="CHEBI:29105"/>
    </ligand>
</feature>
<comment type="function">
    <text evidence="6">Exchanges the guanine residue with 7-cyano-7-deazaguanine (preQ0) at position 15 in the dihydrouridine loop (D-loop) of archaeal tRNAs.</text>
</comment>
<keyword evidence="1 6" id="KW-0328">Glycosyltransferase</keyword>
<dbReference type="SUPFAM" id="SSF88802">
    <property type="entry name" value="Pre-PUA domain"/>
    <property type="match status" value="1"/>
</dbReference>
<feature type="domain" description="DUF5591" evidence="8">
    <location>
        <begin position="379"/>
        <end position="530"/>
    </location>
</feature>
<proteinExistence type="inferred from homology"/>
<feature type="binding site" evidence="6">
    <location>
        <position position="275"/>
    </location>
    <ligand>
        <name>Zn(2+)</name>
        <dbReference type="ChEBI" id="CHEBI:29105"/>
    </ligand>
</feature>
<keyword evidence="4 6" id="KW-0479">Metal-binding</keyword>
<keyword evidence="2 6" id="KW-0808">Transferase</keyword>
<dbReference type="PANTHER" id="PTHR46499">
    <property type="entry name" value="QUEUINE TRNA-RIBOSYLTRANSFERASE"/>
    <property type="match status" value="1"/>
</dbReference>
<dbReference type="GO" id="GO:0002099">
    <property type="term" value="P:tRNA wobble guanine modification"/>
    <property type="evidence" value="ECO:0007669"/>
    <property type="project" value="TreeGrafter"/>
</dbReference>
<dbReference type="InterPro" id="IPR040777">
    <property type="entry name" value="DUF5591"/>
</dbReference>
<dbReference type="InterPro" id="IPR036511">
    <property type="entry name" value="TGT-like_sf"/>
</dbReference>
<feature type="binding site" evidence="6">
    <location>
        <position position="123"/>
    </location>
    <ligand>
        <name>substrate</name>
    </ligand>
</feature>
<dbReference type="NCBIfam" id="TIGR00432">
    <property type="entry name" value="arcsn_tRNA_tgt"/>
    <property type="match status" value="1"/>
</dbReference>
<dbReference type="UniPathway" id="UPA00393"/>
<dbReference type="InterPro" id="IPR004804">
    <property type="entry name" value="TgtA"/>
</dbReference>
<evidence type="ECO:0000259" key="7">
    <source>
        <dbReference type="Pfam" id="PF01702"/>
    </source>
</evidence>
<dbReference type="GO" id="GO:0008270">
    <property type="term" value="F:zinc ion binding"/>
    <property type="evidence" value="ECO:0007669"/>
    <property type="project" value="UniProtKB-UniRule"/>
</dbReference>
<dbReference type="Pfam" id="PF01702">
    <property type="entry name" value="TGT"/>
    <property type="match status" value="1"/>
</dbReference>
<evidence type="ECO:0000256" key="6">
    <source>
        <dbReference type="HAMAP-Rule" id="MF_01634"/>
    </source>
</evidence>
<evidence type="ECO:0000256" key="1">
    <source>
        <dbReference type="ARBA" id="ARBA00022676"/>
    </source>
</evidence>
<comment type="pathway">
    <text evidence="6">tRNA modification; archaeosine-tRNA biosynthesis.</text>
</comment>
<evidence type="ECO:0000313" key="9">
    <source>
        <dbReference type="EMBL" id="RLE53882.1"/>
    </source>
</evidence>
<dbReference type="HAMAP" id="MF_01634">
    <property type="entry name" value="TgtA_arch"/>
    <property type="match status" value="1"/>
</dbReference>
<dbReference type="PANTHER" id="PTHR46499:SF1">
    <property type="entry name" value="QUEUINE TRNA-RIBOSYLTRANSFERASE"/>
    <property type="match status" value="1"/>
</dbReference>
<evidence type="ECO:0000256" key="2">
    <source>
        <dbReference type="ARBA" id="ARBA00022679"/>
    </source>
</evidence>
<keyword evidence="5 6" id="KW-0862">Zinc</keyword>
<dbReference type="SUPFAM" id="SSF51713">
    <property type="entry name" value="tRNA-guanine transglycosylase"/>
    <property type="match status" value="1"/>
</dbReference>
<feature type="domain" description="tRNA-guanine(15) transglycosylase-like" evidence="7">
    <location>
        <begin position="12"/>
        <end position="336"/>
    </location>
</feature>
<organism evidence="9 10">
    <name type="scientific">Thermoproteota archaeon</name>
    <dbReference type="NCBI Taxonomy" id="2056631"/>
    <lineage>
        <taxon>Archaea</taxon>
        <taxon>Thermoproteota</taxon>
    </lineage>
</organism>
<evidence type="ECO:0000256" key="3">
    <source>
        <dbReference type="ARBA" id="ARBA00022694"/>
    </source>
</evidence>
<comment type="catalytic activity">
    <reaction evidence="6">
        <text>guanosine(15) in tRNA + 7-cyano-7-carbaguanine = 7-cyano-7-carbaguanosine(15) in tRNA + guanine</text>
        <dbReference type="Rhea" id="RHEA:43164"/>
        <dbReference type="Rhea" id="RHEA-COMP:10371"/>
        <dbReference type="Rhea" id="RHEA-COMP:10372"/>
        <dbReference type="ChEBI" id="CHEBI:16235"/>
        <dbReference type="ChEBI" id="CHEBI:45075"/>
        <dbReference type="ChEBI" id="CHEBI:74269"/>
        <dbReference type="ChEBI" id="CHEBI:82850"/>
        <dbReference type="EC" id="2.4.2.48"/>
    </reaction>
</comment>
<evidence type="ECO:0000259" key="8">
    <source>
        <dbReference type="Pfam" id="PF17884"/>
    </source>
</evidence>
<dbReference type="EMBL" id="QMRA01000046">
    <property type="protein sequence ID" value="RLE53882.1"/>
    <property type="molecule type" value="Genomic_DNA"/>
</dbReference>
<reference evidence="9 10" key="1">
    <citation type="submission" date="2018-06" db="EMBL/GenBank/DDBJ databases">
        <title>Extensive metabolic versatility and redundancy in microbially diverse, dynamic hydrothermal sediments.</title>
        <authorList>
            <person name="Dombrowski N."/>
            <person name="Teske A."/>
            <person name="Baker B.J."/>
        </authorList>
    </citation>
    <scope>NUCLEOTIDE SEQUENCE [LARGE SCALE GENOMIC DNA]</scope>
    <source>
        <strain evidence="9">B20_G2</strain>
    </source>
</reference>
<evidence type="ECO:0000256" key="5">
    <source>
        <dbReference type="ARBA" id="ARBA00022833"/>
    </source>
</evidence>
<feature type="binding site" evidence="6">
    <location>
        <position position="277"/>
    </location>
    <ligand>
        <name>Zn(2+)</name>
        <dbReference type="ChEBI" id="CHEBI:29105"/>
    </ligand>
</feature>
<dbReference type="NCBIfam" id="TIGR00449">
    <property type="entry name" value="tgt_general"/>
    <property type="match status" value="1"/>
</dbReference>
<dbReference type="GO" id="GO:0005737">
    <property type="term" value="C:cytoplasm"/>
    <property type="evidence" value="ECO:0007669"/>
    <property type="project" value="TreeGrafter"/>
</dbReference>
<name>A0A497F3S7_9CREN</name>
<sequence>MTFEIVERDLAGRIGRLKTKSGVVDTPAFFPVVSPRKNVVPISVMKEKYGVKAIITNAYITKKFLDEMSSPLKDVHEILEFPYTIMTDSGAYQILVYGAVEVKPDEIIRVQEALNSDIAVILDVPTSRRASYSEALKTVEDTLRNAEVSQREIKREDIIWVGPVQGGKFLDLVEFCAKRIGAMNFQMHGIGGPTQFMEEYKFDELVDLVVTAKRMLPLERPVHLFGAGHPITLPLLVALGCDTFDSAAYAIYARDERYMTPRGTIKLHRLHSLPCSCDVCRRMDVEDLKDMSKEMRIRYLAEHNLAVTLQEINNIKQAIHEGNLWELIEMRAKAHPQLYQAVLRLKKYKDYLEKFDPIVKSQVRGIFYSTSEGLIRPEVTRHVKRLRENVRFPGKQVLLLIPDPYEKPFHKSKYISRLLKIVEEVAGEESCEIHECVYCIPFGIVPLELDEVYPLSQHEKSVFIDLNAERIVLEALNELLKENEYKTVVFFENPDRWSDHLKEGIIEMCKKFDKEVKVVKYNDWAEIREVLSKLMK</sequence>
<dbReference type="EC" id="2.4.2.48" evidence="6"/>